<feature type="compositionally biased region" description="Basic and acidic residues" evidence="4">
    <location>
        <begin position="207"/>
        <end position="217"/>
    </location>
</feature>
<reference evidence="7" key="1">
    <citation type="submission" date="2020-02" db="EMBL/GenBank/DDBJ databases">
        <authorList>
            <person name="Meier V. D."/>
        </authorList>
    </citation>
    <scope>NUCLEOTIDE SEQUENCE</scope>
    <source>
        <strain evidence="7">AVDCRST_MAG19</strain>
    </source>
</reference>
<feature type="transmembrane region" description="Helical" evidence="5">
    <location>
        <begin position="292"/>
        <end position="316"/>
    </location>
</feature>
<sequence length="449" mass="47194">MGEYIRQIRGFRRDIRLFLLYNLLVNVGFGVFQLIFNLYLTELNLREDDIGAFNAAQTFSMAAASASLGLLFGRFGIWRCIVGGVGVFLLSSFGLALAEQPIPLLLLSATNGVGLAFLFTATMPFIFEWARRDQRQHASAISFSVISLAVTLGALLGGFLPELIPAGDVGALRATLLTGTAIGTAGLVPLFLMGPARQGRAPTDPTAPKEAEGDEARRRVRADTGVFVLIGGLMALGAGAVMPFYNVFLRGLGVSTREIGYVFALGGICAAVVGLAAPAVARRFGSLRAVPIVRLAVVPFYVLLIVAPSVPVAVLAHVVRQTSISMAWPIDSTFIAEVLPPRARASVFGLRSAAWNVGFSLASLAGGALIVRVGYDATFAALIGFSILSMAVFLVYYGRHPRIRSGEIPGALPQGARIARERAIGGAATTVPAAAAVAAPATPVARPRS</sequence>
<feature type="transmembrane region" description="Helical" evidence="5">
    <location>
        <begin position="226"/>
        <end position="247"/>
    </location>
</feature>
<dbReference type="GO" id="GO:0022857">
    <property type="term" value="F:transmembrane transporter activity"/>
    <property type="evidence" value="ECO:0007669"/>
    <property type="project" value="InterPro"/>
</dbReference>
<evidence type="ECO:0000256" key="3">
    <source>
        <dbReference type="ARBA" id="ARBA00023136"/>
    </source>
</evidence>
<evidence type="ECO:0000256" key="1">
    <source>
        <dbReference type="ARBA" id="ARBA00022692"/>
    </source>
</evidence>
<feature type="transmembrane region" description="Helical" evidence="5">
    <location>
        <begin position="80"/>
        <end position="98"/>
    </location>
</feature>
<keyword evidence="3 5" id="KW-0472">Membrane</keyword>
<dbReference type="InterPro" id="IPR011701">
    <property type="entry name" value="MFS"/>
</dbReference>
<dbReference type="InterPro" id="IPR020846">
    <property type="entry name" value="MFS_dom"/>
</dbReference>
<evidence type="ECO:0000256" key="2">
    <source>
        <dbReference type="ARBA" id="ARBA00022989"/>
    </source>
</evidence>
<protein>
    <recommendedName>
        <fullName evidence="6">Major facilitator superfamily (MFS) profile domain-containing protein</fullName>
    </recommendedName>
</protein>
<dbReference type="PROSITE" id="PS50850">
    <property type="entry name" value="MFS"/>
    <property type="match status" value="1"/>
</dbReference>
<dbReference type="AlphaFoldDB" id="A0A6J4UQW0"/>
<keyword evidence="2 5" id="KW-1133">Transmembrane helix</keyword>
<organism evidence="7">
    <name type="scientific">uncultured Thermomicrobiales bacterium</name>
    <dbReference type="NCBI Taxonomy" id="1645740"/>
    <lineage>
        <taxon>Bacteria</taxon>
        <taxon>Pseudomonadati</taxon>
        <taxon>Thermomicrobiota</taxon>
        <taxon>Thermomicrobia</taxon>
        <taxon>Thermomicrobiales</taxon>
        <taxon>environmental samples</taxon>
    </lineage>
</organism>
<feature type="domain" description="Major facilitator superfamily (MFS) profile" evidence="6">
    <location>
        <begin position="14"/>
        <end position="404"/>
    </location>
</feature>
<feature type="transmembrane region" description="Helical" evidence="5">
    <location>
        <begin position="259"/>
        <end position="280"/>
    </location>
</feature>
<dbReference type="SUPFAM" id="SSF103473">
    <property type="entry name" value="MFS general substrate transporter"/>
    <property type="match status" value="1"/>
</dbReference>
<feature type="transmembrane region" description="Helical" evidence="5">
    <location>
        <begin position="172"/>
        <end position="192"/>
    </location>
</feature>
<keyword evidence="1 5" id="KW-0812">Transmembrane</keyword>
<proteinExistence type="predicted"/>
<feature type="transmembrane region" description="Helical" evidence="5">
    <location>
        <begin position="20"/>
        <end position="40"/>
    </location>
</feature>
<evidence type="ECO:0000256" key="4">
    <source>
        <dbReference type="SAM" id="MobiDB-lite"/>
    </source>
</evidence>
<feature type="transmembrane region" description="Helical" evidence="5">
    <location>
        <begin position="352"/>
        <end position="371"/>
    </location>
</feature>
<feature type="transmembrane region" description="Helical" evidence="5">
    <location>
        <begin position="104"/>
        <end position="127"/>
    </location>
</feature>
<gene>
    <name evidence="7" type="ORF">AVDCRST_MAG19-1290</name>
</gene>
<evidence type="ECO:0000259" key="6">
    <source>
        <dbReference type="PROSITE" id="PS50850"/>
    </source>
</evidence>
<feature type="transmembrane region" description="Helical" evidence="5">
    <location>
        <begin position="139"/>
        <end position="160"/>
    </location>
</feature>
<feature type="transmembrane region" description="Helical" evidence="5">
    <location>
        <begin position="377"/>
        <end position="397"/>
    </location>
</feature>
<name>A0A6J4UQW0_9BACT</name>
<dbReference type="Pfam" id="PF07690">
    <property type="entry name" value="MFS_1"/>
    <property type="match status" value="1"/>
</dbReference>
<dbReference type="PANTHER" id="PTHR23520:SF5">
    <property type="entry name" value="TRANSPORTER, PUTATIVE (AFU_ORTHOLOGUE AFUA_3G04000)-RELATED"/>
    <property type="match status" value="1"/>
</dbReference>
<accession>A0A6J4UQW0</accession>
<dbReference type="PANTHER" id="PTHR23520">
    <property type="entry name" value="TRANSPORTER, PUTATIVE (AFU_ORTHOLOGUE AFUA_3G04000)-RELATED"/>
    <property type="match status" value="1"/>
</dbReference>
<evidence type="ECO:0000313" key="7">
    <source>
        <dbReference type="EMBL" id="CAA9557358.1"/>
    </source>
</evidence>
<dbReference type="EMBL" id="CADCWL010000057">
    <property type="protein sequence ID" value="CAA9557358.1"/>
    <property type="molecule type" value="Genomic_DNA"/>
</dbReference>
<dbReference type="InterPro" id="IPR036259">
    <property type="entry name" value="MFS_trans_sf"/>
</dbReference>
<dbReference type="Gene3D" id="1.20.1250.20">
    <property type="entry name" value="MFS general substrate transporter like domains"/>
    <property type="match status" value="2"/>
</dbReference>
<feature type="region of interest" description="Disordered" evidence="4">
    <location>
        <begin position="198"/>
        <end position="218"/>
    </location>
</feature>
<evidence type="ECO:0000256" key="5">
    <source>
        <dbReference type="SAM" id="Phobius"/>
    </source>
</evidence>